<dbReference type="InterPro" id="IPR038385">
    <property type="entry name" value="Sua5/YwlC_C"/>
</dbReference>
<evidence type="ECO:0000256" key="9">
    <source>
        <dbReference type="ARBA" id="ARBA00022741"/>
    </source>
</evidence>
<evidence type="ECO:0000256" key="2">
    <source>
        <dbReference type="ARBA" id="ARBA00007663"/>
    </source>
</evidence>
<dbReference type="RefSeq" id="WP_013629101.1">
    <property type="nucleotide sequence ID" value="NC_015174.1"/>
</dbReference>
<keyword evidence="8 13" id="KW-0548">Nucleotidyltransferase</keyword>
<dbReference type="SUPFAM" id="SSF55821">
    <property type="entry name" value="YrdC/RibB"/>
    <property type="match status" value="1"/>
</dbReference>
<dbReference type="HOGENOM" id="CLU_031397_0_0_0"/>
<keyword evidence="7 13" id="KW-0819">tRNA processing</keyword>
<evidence type="ECO:0000256" key="1">
    <source>
        <dbReference type="ARBA" id="ARBA00004496"/>
    </source>
</evidence>
<protein>
    <recommendedName>
        <fullName evidence="4 13">Threonylcarbamoyl-AMP synthase</fullName>
        <shortName evidence="13">TC-AMP synthase</shortName>
        <ecNumber evidence="3 13">2.7.7.87</ecNumber>
    </recommendedName>
    <alternativeName>
        <fullName evidence="11 13">L-threonylcarbamoyladenylate synthase</fullName>
    </alternativeName>
</protein>
<dbReference type="Pfam" id="PF03481">
    <property type="entry name" value="Sua5_C"/>
    <property type="match status" value="1"/>
</dbReference>
<dbReference type="PANTHER" id="PTHR17490">
    <property type="entry name" value="SUA5"/>
    <property type="match status" value="1"/>
</dbReference>
<dbReference type="GO" id="GO:0008033">
    <property type="term" value="P:tRNA processing"/>
    <property type="evidence" value="ECO:0007669"/>
    <property type="project" value="UniProtKB-KW"/>
</dbReference>
<evidence type="ECO:0000259" key="15">
    <source>
        <dbReference type="PROSITE" id="PS51163"/>
    </source>
</evidence>
<dbReference type="Pfam" id="PF01300">
    <property type="entry name" value="Sua5_yciO_yrdC"/>
    <property type="match status" value="1"/>
</dbReference>
<dbReference type="GO" id="GO:0000049">
    <property type="term" value="F:tRNA binding"/>
    <property type="evidence" value="ECO:0007669"/>
    <property type="project" value="TreeGrafter"/>
</dbReference>
<dbReference type="InterPro" id="IPR017945">
    <property type="entry name" value="DHBP_synth_RibB-like_a/b_dom"/>
</dbReference>
<dbReference type="Gene3D" id="3.40.50.11030">
    <property type="entry name" value="Threonylcarbamoyl-AMP synthase, C-terminal domain"/>
    <property type="match status" value="1"/>
</dbReference>
<sequence>MPSRNTQLGHDIEQASRILHAGGLVAIPTETVYGLAADALNPEAVAGIFAAKQRPEFDPLIVHIYERAQLSQLCREISPLAAELMNAFWPGPLTFILEKSASVPDLVTSGLSTVGVRMPEHETARELLRVSRLPLAAPSANLFGRTSPTTAAHVMKQLDGRIDYLLDGGECRVGVESTIVRCHEGVIQLLRPGGTPVEALEKFAPVVETRLEDNESPAAPGQLLEHYAPRTKLQIIDPQQPLDVPAGSALLTLQKAGFPDDFPFDQFEVVETLSESGDLTVAAARFFAALHALDDRGLNRIFATPFPNRELGLALNDRLRRAAASG</sequence>
<dbReference type="eggNOG" id="COG0009">
    <property type="taxonomic scope" value="Bacteria"/>
</dbReference>
<feature type="binding site" evidence="14">
    <location>
        <position position="113"/>
    </location>
    <ligand>
        <name>ATP</name>
        <dbReference type="ChEBI" id="CHEBI:30616"/>
    </ligand>
</feature>
<keyword evidence="6 13" id="KW-0808">Transferase</keyword>
<evidence type="ECO:0000256" key="11">
    <source>
        <dbReference type="ARBA" id="ARBA00029774"/>
    </source>
</evidence>
<evidence type="ECO:0000313" key="16">
    <source>
        <dbReference type="EMBL" id="ADY60377.1"/>
    </source>
</evidence>
<feature type="binding site" evidence="14">
    <location>
        <position position="31"/>
    </location>
    <ligand>
        <name>L-threonine</name>
        <dbReference type="ChEBI" id="CHEBI:57926"/>
    </ligand>
</feature>
<evidence type="ECO:0000256" key="6">
    <source>
        <dbReference type="ARBA" id="ARBA00022679"/>
    </source>
</evidence>
<dbReference type="InterPro" id="IPR050156">
    <property type="entry name" value="TC-AMP_synthase_SUA5"/>
</dbReference>
<dbReference type="Proteomes" id="UP000006860">
    <property type="component" value="Chromosome"/>
</dbReference>
<evidence type="ECO:0000256" key="5">
    <source>
        <dbReference type="ARBA" id="ARBA00022490"/>
    </source>
</evidence>
<evidence type="ECO:0000256" key="8">
    <source>
        <dbReference type="ARBA" id="ARBA00022695"/>
    </source>
</evidence>
<evidence type="ECO:0000256" key="10">
    <source>
        <dbReference type="ARBA" id="ARBA00022840"/>
    </source>
</evidence>
<evidence type="ECO:0000256" key="3">
    <source>
        <dbReference type="ARBA" id="ARBA00012584"/>
    </source>
</evidence>
<dbReference type="AlphaFoldDB" id="F0STB5"/>
<dbReference type="STRING" id="756272.Plabr_2778"/>
<comment type="similarity">
    <text evidence="2 13">Belongs to the SUA5 family.</text>
</comment>
<comment type="catalytic activity">
    <reaction evidence="12 13">
        <text>L-threonine + hydrogencarbonate + ATP = L-threonylcarbamoyladenylate + diphosphate + H2O</text>
        <dbReference type="Rhea" id="RHEA:36407"/>
        <dbReference type="ChEBI" id="CHEBI:15377"/>
        <dbReference type="ChEBI" id="CHEBI:17544"/>
        <dbReference type="ChEBI" id="CHEBI:30616"/>
        <dbReference type="ChEBI" id="CHEBI:33019"/>
        <dbReference type="ChEBI" id="CHEBI:57926"/>
        <dbReference type="ChEBI" id="CHEBI:73682"/>
        <dbReference type="EC" id="2.7.7.87"/>
    </reaction>
</comment>
<dbReference type="PROSITE" id="PS51163">
    <property type="entry name" value="YRDC"/>
    <property type="match status" value="1"/>
</dbReference>
<feature type="domain" description="YrdC-like" evidence="15">
    <location>
        <begin position="9"/>
        <end position="195"/>
    </location>
</feature>
<keyword evidence="17" id="KW-1185">Reference proteome</keyword>
<comment type="function">
    <text evidence="13">Required for the formation of a threonylcarbamoyl group on adenosine at position 37 (t(6)A37) in tRNAs that read codons beginning with adenine.</text>
</comment>
<dbReference type="GO" id="GO:0005737">
    <property type="term" value="C:cytoplasm"/>
    <property type="evidence" value="ECO:0007669"/>
    <property type="project" value="UniProtKB-SubCell"/>
</dbReference>
<keyword evidence="9 13" id="KW-0547">Nucleotide-binding</keyword>
<dbReference type="KEGG" id="pbs:Plabr_2778"/>
<dbReference type="InterPro" id="IPR010923">
    <property type="entry name" value="T(6)A37_SUA5"/>
</dbReference>
<feature type="binding site" evidence="14">
    <location>
        <position position="227"/>
    </location>
    <ligand>
        <name>ATP</name>
        <dbReference type="ChEBI" id="CHEBI:30616"/>
    </ligand>
</feature>
<dbReference type="InterPro" id="IPR006070">
    <property type="entry name" value="Sua5-like_dom"/>
</dbReference>
<reference evidence="17" key="1">
    <citation type="submission" date="2011-02" db="EMBL/GenBank/DDBJ databases">
        <title>The complete genome of Planctomyces brasiliensis DSM 5305.</title>
        <authorList>
            <person name="Lucas S."/>
            <person name="Copeland A."/>
            <person name="Lapidus A."/>
            <person name="Bruce D."/>
            <person name="Goodwin L."/>
            <person name="Pitluck S."/>
            <person name="Kyrpides N."/>
            <person name="Mavromatis K."/>
            <person name="Pagani I."/>
            <person name="Ivanova N."/>
            <person name="Ovchinnikova G."/>
            <person name="Lu M."/>
            <person name="Detter J.C."/>
            <person name="Han C."/>
            <person name="Land M."/>
            <person name="Hauser L."/>
            <person name="Markowitz V."/>
            <person name="Cheng J.-F."/>
            <person name="Hugenholtz P."/>
            <person name="Woyke T."/>
            <person name="Wu D."/>
            <person name="Tindall B."/>
            <person name="Pomrenke H.G."/>
            <person name="Brambilla E."/>
            <person name="Klenk H.-P."/>
            <person name="Eisen J.A."/>
        </authorList>
    </citation>
    <scope>NUCLEOTIDE SEQUENCE [LARGE SCALE GENOMIC DNA]</scope>
    <source>
        <strain evidence="17">ATCC 49424 / DSM 5305 / JCM 21570 / NBRC 103401 / IFAM 1448</strain>
    </source>
</reference>
<organism evidence="16 17">
    <name type="scientific">Rubinisphaera brasiliensis (strain ATCC 49424 / DSM 5305 / JCM 21570 / IAM 15109 / NBRC 103401 / IFAM 1448)</name>
    <name type="common">Planctomyces brasiliensis</name>
    <dbReference type="NCBI Taxonomy" id="756272"/>
    <lineage>
        <taxon>Bacteria</taxon>
        <taxon>Pseudomonadati</taxon>
        <taxon>Planctomycetota</taxon>
        <taxon>Planctomycetia</taxon>
        <taxon>Planctomycetales</taxon>
        <taxon>Planctomycetaceae</taxon>
        <taxon>Rubinisphaera</taxon>
    </lineage>
</organism>
<dbReference type="GO" id="GO:0006450">
    <property type="term" value="P:regulation of translational fidelity"/>
    <property type="evidence" value="ECO:0007669"/>
    <property type="project" value="TreeGrafter"/>
</dbReference>
<dbReference type="NCBIfam" id="TIGR00057">
    <property type="entry name" value="L-threonylcarbamoyladenylate synthase"/>
    <property type="match status" value="1"/>
</dbReference>
<proteinExistence type="inferred from homology"/>
<name>F0STB5_RUBBR</name>
<feature type="binding site" evidence="14">
    <location>
        <position position="54"/>
    </location>
    <ligand>
        <name>ATP</name>
        <dbReference type="ChEBI" id="CHEBI:30616"/>
    </ligand>
</feature>
<dbReference type="GO" id="GO:0005524">
    <property type="term" value="F:ATP binding"/>
    <property type="evidence" value="ECO:0007669"/>
    <property type="project" value="UniProtKB-UniRule"/>
</dbReference>
<feature type="binding site" evidence="14">
    <location>
        <position position="147"/>
    </location>
    <ligand>
        <name>ATP</name>
        <dbReference type="ChEBI" id="CHEBI:30616"/>
    </ligand>
</feature>
<keyword evidence="5 13" id="KW-0963">Cytoplasm</keyword>
<dbReference type="FunFam" id="3.90.870.10:FF:000009">
    <property type="entry name" value="Threonylcarbamoyl-AMP synthase, putative"/>
    <property type="match status" value="1"/>
</dbReference>
<evidence type="ECO:0000256" key="12">
    <source>
        <dbReference type="ARBA" id="ARBA00048366"/>
    </source>
</evidence>
<dbReference type="EC" id="2.7.7.87" evidence="3 13"/>
<evidence type="ECO:0000256" key="13">
    <source>
        <dbReference type="PIRNR" id="PIRNR004930"/>
    </source>
</evidence>
<accession>F0STB5</accession>
<feature type="binding site" evidence="14">
    <location>
        <position position="63"/>
    </location>
    <ligand>
        <name>ATP</name>
        <dbReference type="ChEBI" id="CHEBI:30616"/>
    </ligand>
</feature>
<dbReference type="GO" id="GO:0061710">
    <property type="term" value="F:L-threonylcarbamoyladenylate synthase"/>
    <property type="evidence" value="ECO:0007669"/>
    <property type="project" value="UniProtKB-EC"/>
</dbReference>
<dbReference type="GO" id="GO:0003725">
    <property type="term" value="F:double-stranded RNA binding"/>
    <property type="evidence" value="ECO:0007669"/>
    <property type="project" value="UniProtKB-UniRule"/>
</dbReference>
<feature type="binding site" evidence="14">
    <location>
        <position position="137"/>
    </location>
    <ligand>
        <name>L-threonine</name>
        <dbReference type="ChEBI" id="CHEBI:57926"/>
    </ligand>
</feature>
<evidence type="ECO:0000256" key="7">
    <source>
        <dbReference type="ARBA" id="ARBA00022694"/>
    </source>
</evidence>
<dbReference type="OrthoDB" id="9814580at2"/>
<keyword evidence="10 13" id="KW-0067">ATP-binding</keyword>
<feature type="binding site" evidence="14">
    <location>
        <position position="177"/>
    </location>
    <ligand>
        <name>L-threonine</name>
        <dbReference type="ChEBI" id="CHEBI:57926"/>
    </ligand>
</feature>
<dbReference type="EMBL" id="CP002546">
    <property type="protein sequence ID" value="ADY60377.1"/>
    <property type="molecule type" value="Genomic_DNA"/>
</dbReference>
<feature type="binding site" evidence="14">
    <location>
        <position position="139"/>
    </location>
    <ligand>
        <name>ATP</name>
        <dbReference type="ChEBI" id="CHEBI:30616"/>
    </ligand>
</feature>
<dbReference type="InterPro" id="IPR005145">
    <property type="entry name" value="Sua5_C"/>
</dbReference>
<evidence type="ECO:0000256" key="14">
    <source>
        <dbReference type="PIRSR" id="PIRSR004930-1"/>
    </source>
</evidence>
<comment type="subcellular location">
    <subcellularLocation>
        <location evidence="1 13">Cytoplasm</location>
    </subcellularLocation>
</comment>
<dbReference type="PANTHER" id="PTHR17490:SF16">
    <property type="entry name" value="THREONYLCARBAMOYL-AMP SYNTHASE"/>
    <property type="match status" value="1"/>
</dbReference>
<dbReference type="Gene3D" id="3.90.870.10">
    <property type="entry name" value="DHBP synthase"/>
    <property type="match status" value="1"/>
</dbReference>
<feature type="binding site" evidence="14">
    <location>
        <position position="117"/>
    </location>
    <ligand>
        <name>L-threonine</name>
        <dbReference type="ChEBI" id="CHEBI:57926"/>
    </ligand>
</feature>
<gene>
    <name evidence="16" type="ordered locus">Plabr_2778</name>
</gene>
<feature type="binding site" evidence="14">
    <location>
        <position position="191"/>
    </location>
    <ligand>
        <name>ATP</name>
        <dbReference type="ChEBI" id="CHEBI:30616"/>
    </ligand>
</feature>
<evidence type="ECO:0000256" key="4">
    <source>
        <dbReference type="ARBA" id="ARBA00015492"/>
    </source>
</evidence>
<evidence type="ECO:0000313" key="17">
    <source>
        <dbReference type="Proteomes" id="UP000006860"/>
    </source>
</evidence>
<dbReference type="PIRSF" id="PIRSF004930">
    <property type="entry name" value="Tln_factor_SUA5"/>
    <property type="match status" value="1"/>
</dbReference>